<proteinExistence type="predicted"/>
<keyword evidence="2" id="KW-0812">Transmembrane</keyword>
<dbReference type="EMBL" id="KI669501">
    <property type="protein sequence ID" value="OCF34209.1"/>
    <property type="molecule type" value="Genomic_DNA"/>
</dbReference>
<keyword evidence="2" id="KW-0472">Membrane</keyword>
<reference evidence="4" key="2">
    <citation type="submission" date="2013-12" db="EMBL/GenBank/DDBJ databases">
        <title>Evolution of pathogenesis and genome organization in the Tremellales.</title>
        <authorList>
            <person name="Cuomo C."/>
            <person name="Litvintseva A."/>
            <person name="Heitman J."/>
            <person name="Chen Y."/>
            <person name="Sun S."/>
            <person name="Springer D."/>
            <person name="Dromer F."/>
            <person name="Young S."/>
            <person name="Zeng Q."/>
            <person name="Chapman S."/>
            <person name="Gujja S."/>
            <person name="Saif S."/>
            <person name="Birren B."/>
        </authorList>
    </citation>
    <scope>NUCLEOTIDE SEQUENCE [LARGE SCALE GENOMIC DNA]</scope>
    <source>
        <strain evidence="4">BCC8398</strain>
    </source>
</reference>
<evidence type="ECO:0000256" key="1">
    <source>
        <dbReference type="SAM" id="MobiDB-lite"/>
    </source>
</evidence>
<feature type="transmembrane region" description="Helical" evidence="2">
    <location>
        <begin position="95"/>
        <end position="116"/>
    </location>
</feature>
<name>A0A1B9GT10_9TREE</name>
<dbReference type="AlphaFoldDB" id="A0A1B9GT10"/>
<feature type="transmembrane region" description="Helical" evidence="2">
    <location>
        <begin position="296"/>
        <end position="317"/>
    </location>
</feature>
<feature type="compositionally biased region" description="Basic and acidic residues" evidence="1">
    <location>
        <begin position="396"/>
        <end position="414"/>
    </location>
</feature>
<keyword evidence="4" id="KW-1185">Reference proteome</keyword>
<feature type="region of interest" description="Disordered" evidence="1">
    <location>
        <begin position="365"/>
        <end position="420"/>
    </location>
</feature>
<feature type="region of interest" description="Disordered" evidence="1">
    <location>
        <begin position="1"/>
        <end position="44"/>
    </location>
</feature>
<evidence type="ECO:0000313" key="3">
    <source>
        <dbReference type="EMBL" id="OCF34209.1"/>
    </source>
</evidence>
<feature type="transmembrane region" description="Helical" evidence="2">
    <location>
        <begin position="323"/>
        <end position="342"/>
    </location>
</feature>
<evidence type="ECO:0000313" key="4">
    <source>
        <dbReference type="Proteomes" id="UP000092666"/>
    </source>
</evidence>
<organism evidence="3 4">
    <name type="scientific">Kwoniella heveanensis BCC8398</name>
    <dbReference type="NCBI Taxonomy" id="1296120"/>
    <lineage>
        <taxon>Eukaryota</taxon>
        <taxon>Fungi</taxon>
        <taxon>Dikarya</taxon>
        <taxon>Basidiomycota</taxon>
        <taxon>Agaricomycotina</taxon>
        <taxon>Tremellomycetes</taxon>
        <taxon>Tremellales</taxon>
        <taxon>Cryptococcaceae</taxon>
        <taxon>Kwoniella</taxon>
    </lineage>
</organism>
<reference evidence="3 4" key="1">
    <citation type="submission" date="2013-07" db="EMBL/GenBank/DDBJ databases">
        <title>The Genome Sequence of Cryptococcus heveanensis BCC8398.</title>
        <authorList>
            <consortium name="The Broad Institute Genome Sequencing Platform"/>
            <person name="Cuomo C."/>
            <person name="Litvintseva A."/>
            <person name="Chen Y."/>
            <person name="Heitman J."/>
            <person name="Sun S."/>
            <person name="Springer D."/>
            <person name="Dromer F."/>
            <person name="Young S.K."/>
            <person name="Zeng Q."/>
            <person name="Gargeya S."/>
            <person name="Fitzgerald M."/>
            <person name="Abouelleil A."/>
            <person name="Alvarado L."/>
            <person name="Berlin A.M."/>
            <person name="Chapman S.B."/>
            <person name="Dewar J."/>
            <person name="Goldberg J."/>
            <person name="Griggs A."/>
            <person name="Gujja S."/>
            <person name="Hansen M."/>
            <person name="Howarth C."/>
            <person name="Imamovic A."/>
            <person name="Larimer J."/>
            <person name="McCowan C."/>
            <person name="Murphy C."/>
            <person name="Pearson M."/>
            <person name="Priest M."/>
            <person name="Roberts A."/>
            <person name="Saif S."/>
            <person name="Shea T."/>
            <person name="Sykes S."/>
            <person name="Wortman J."/>
            <person name="Nusbaum C."/>
            <person name="Birren B."/>
        </authorList>
    </citation>
    <scope>NUCLEOTIDE SEQUENCE [LARGE SCALE GENOMIC DNA]</scope>
    <source>
        <strain evidence="3 4">BCC8398</strain>
    </source>
</reference>
<evidence type="ECO:0000256" key="2">
    <source>
        <dbReference type="SAM" id="Phobius"/>
    </source>
</evidence>
<feature type="compositionally biased region" description="Low complexity" evidence="1">
    <location>
        <begin position="369"/>
        <end position="381"/>
    </location>
</feature>
<feature type="transmembrane region" description="Helical" evidence="2">
    <location>
        <begin position="176"/>
        <end position="193"/>
    </location>
</feature>
<protein>
    <submittedName>
        <fullName evidence="3">Uncharacterized protein</fullName>
    </submittedName>
</protein>
<dbReference type="OrthoDB" id="2574383at2759"/>
<accession>A0A1B9GT10</accession>
<sequence>MGDEKSSSKKRSSSSSQKDGKKKDSSSRSSKDTRGHDAKKKVKQTVKKVGDGAEKAYDSIADCFGGIKRYNPTFYSFADKSFLSNIEITNRPSKFLFFLIILGLLQSFIPLFQWPLDFAARYLGFLFLWQSGTTELREGFVSSRRAHTVKSLLTVFLLLSAMQLIPNFLFDTYYHFGALWAFFLPVILFTTPWKDSPDVTIATLICDTFFASASMVIGGLIPEELQGENGQNMAILVGGTVAMLFWIGYLGSIAAYLIVWAFLALSTINSLGHPFIKKDESSSGFYRQMKIWHNLLAIWLWRYLISMIEGISIPGLISVIGLIQYYLPSYFLWMTGFMFAMLMTKKTETSHRADTWYARWLRGVGGGPSSSSSSSTSSESRSSSDKSKSSRGSGSSDRKKSSSDRDRKKSSFRSDKKKKK</sequence>
<feature type="transmembrane region" description="Helical" evidence="2">
    <location>
        <begin position="199"/>
        <end position="221"/>
    </location>
</feature>
<dbReference type="STRING" id="1296120.A0A1B9GT10"/>
<gene>
    <name evidence="3" type="ORF">I316_04159</name>
</gene>
<feature type="compositionally biased region" description="Basic and acidic residues" evidence="1">
    <location>
        <begin position="18"/>
        <end position="36"/>
    </location>
</feature>
<keyword evidence="2" id="KW-1133">Transmembrane helix</keyword>
<dbReference type="Proteomes" id="UP000092666">
    <property type="component" value="Unassembled WGS sequence"/>
</dbReference>